<feature type="transmembrane region" description="Helical" evidence="1">
    <location>
        <begin position="311"/>
        <end position="334"/>
    </location>
</feature>
<evidence type="ECO:0008006" key="3">
    <source>
        <dbReference type="Google" id="ProtNLM"/>
    </source>
</evidence>
<gene>
    <name evidence="2" type="ORF">METZ01_LOCUS9718</name>
</gene>
<feature type="transmembrane region" description="Helical" evidence="1">
    <location>
        <begin position="154"/>
        <end position="175"/>
    </location>
</feature>
<accession>A0A381NRW6</accession>
<evidence type="ECO:0000256" key="1">
    <source>
        <dbReference type="SAM" id="Phobius"/>
    </source>
</evidence>
<feature type="transmembrane region" description="Helical" evidence="1">
    <location>
        <begin position="74"/>
        <end position="93"/>
    </location>
</feature>
<organism evidence="2">
    <name type="scientific">marine metagenome</name>
    <dbReference type="NCBI Taxonomy" id="408172"/>
    <lineage>
        <taxon>unclassified sequences</taxon>
        <taxon>metagenomes</taxon>
        <taxon>ecological metagenomes</taxon>
    </lineage>
</organism>
<sequence>MKILLSVFIFILPELAFAHAGQRGHVMLLPTNLYIGGGAAVVALTFIFMIIVAGKSAIGKNIKLNSPEVQIKPVSWLSFLSLTVLFILILIGFKGNSDPMQNLLPLTTWVVWWIGLTMATAIFGNLWNFISPWPALEKLISFFPGIYLSSKSGVLSLGKLAYWPAVILFFLYAWLELVHPSPMDPDTLARIIFIYLIITASAMLIFGSKQWLNTCEPFTVFFRMVAWLSPIYLKSAKVENNTGSSRISIRMPCSGLLRSELLPLSGIAFVLLVLSTVSFDGLSRTFWWLSLNGINPLEFPGKTVMVLPNTLGLFSTFFVFATAYYLTHVISCFLNHHSKPSGSFIYSLIPIAFGYHFAHYLPAFLVDIQYALIALSDPFSLGWNLFGTSGWTVSASFLSHFDSIVMIWFLQISAIVLAHVAAVIVAYLLQLHDSPNGQNLILVQVPATLLMIGYTVFGLWLLSTPVAV</sequence>
<feature type="transmembrane region" description="Helical" evidence="1">
    <location>
        <begin position="261"/>
        <end position="279"/>
    </location>
</feature>
<reference evidence="2" key="1">
    <citation type="submission" date="2018-05" db="EMBL/GenBank/DDBJ databases">
        <authorList>
            <person name="Lanie J.A."/>
            <person name="Ng W.-L."/>
            <person name="Kazmierczak K.M."/>
            <person name="Andrzejewski T.M."/>
            <person name="Davidsen T.M."/>
            <person name="Wayne K.J."/>
            <person name="Tettelin H."/>
            <person name="Glass J.I."/>
            <person name="Rusch D."/>
            <person name="Podicherti R."/>
            <person name="Tsui H.-C.T."/>
            <person name="Winkler M.E."/>
        </authorList>
    </citation>
    <scope>NUCLEOTIDE SEQUENCE</scope>
</reference>
<keyword evidence="1" id="KW-1133">Transmembrane helix</keyword>
<feature type="transmembrane region" description="Helical" evidence="1">
    <location>
        <begin position="441"/>
        <end position="462"/>
    </location>
</feature>
<dbReference type="EMBL" id="UINC01000528">
    <property type="protein sequence ID" value="SUZ56864.1"/>
    <property type="molecule type" value="Genomic_DNA"/>
</dbReference>
<feature type="transmembrane region" description="Helical" evidence="1">
    <location>
        <begin position="381"/>
        <end position="398"/>
    </location>
</feature>
<keyword evidence="1" id="KW-0472">Membrane</keyword>
<name>A0A381NRW6_9ZZZZ</name>
<feature type="transmembrane region" description="Helical" evidence="1">
    <location>
        <begin position="34"/>
        <end position="53"/>
    </location>
</feature>
<feature type="transmembrane region" description="Helical" evidence="1">
    <location>
        <begin position="343"/>
        <end position="361"/>
    </location>
</feature>
<dbReference type="AlphaFoldDB" id="A0A381NRW6"/>
<feature type="transmembrane region" description="Helical" evidence="1">
    <location>
        <begin position="113"/>
        <end position="133"/>
    </location>
</feature>
<proteinExistence type="predicted"/>
<keyword evidence="1" id="KW-0812">Transmembrane</keyword>
<protein>
    <recommendedName>
        <fullName evidence="3">Fenitrothion hydrolase</fullName>
    </recommendedName>
</protein>
<evidence type="ECO:0000313" key="2">
    <source>
        <dbReference type="EMBL" id="SUZ56864.1"/>
    </source>
</evidence>
<feature type="transmembrane region" description="Helical" evidence="1">
    <location>
        <begin position="187"/>
        <end position="206"/>
    </location>
</feature>
<feature type="transmembrane region" description="Helical" evidence="1">
    <location>
        <begin position="405"/>
        <end position="429"/>
    </location>
</feature>